<evidence type="ECO:0008006" key="4">
    <source>
        <dbReference type="Google" id="ProtNLM"/>
    </source>
</evidence>
<comment type="caution">
    <text evidence="2">The sequence shown here is derived from an EMBL/GenBank/DDBJ whole genome shotgun (WGS) entry which is preliminary data.</text>
</comment>
<feature type="region of interest" description="Disordered" evidence="1">
    <location>
        <begin position="66"/>
        <end position="115"/>
    </location>
</feature>
<reference evidence="2 3" key="1">
    <citation type="journal article" date="2023" name="Plants (Basel)">
        <title>Bridging the Gap: Combining Genomics and Transcriptomics Approaches to Understand Stylosanthes scabra, an Orphan Legume from the Brazilian Caatinga.</title>
        <authorList>
            <person name="Ferreira-Neto J.R.C."/>
            <person name="da Silva M.D."/>
            <person name="Binneck E."/>
            <person name="de Melo N.F."/>
            <person name="da Silva R.H."/>
            <person name="de Melo A.L.T.M."/>
            <person name="Pandolfi V."/>
            <person name="Bustamante F.O."/>
            <person name="Brasileiro-Vidal A.C."/>
            <person name="Benko-Iseppon A.M."/>
        </authorList>
    </citation>
    <scope>NUCLEOTIDE SEQUENCE [LARGE SCALE GENOMIC DNA]</scope>
    <source>
        <tissue evidence="2">Leaves</tissue>
    </source>
</reference>
<accession>A0ABU6XDI4</accession>
<gene>
    <name evidence="2" type="ORF">PIB30_039586</name>
</gene>
<organism evidence="2 3">
    <name type="scientific">Stylosanthes scabra</name>
    <dbReference type="NCBI Taxonomy" id="79078"/>
    <lineage>
        <taxon>Eukaryota</taxon>
        <taxon>Viridiplantae</taxon>
        <taxon>Streptophyta</taxon>
        <taxon>Embryophyta</taxon>
        <taxon>Tracheophyta</taxon>
        <taxon>Spermatophyta</taxon>
        <taxon>Magnoliopsida</taxon>
        <taxon>eudicotyledons</taxon>
        <taxon>Gunneridae</taxon>
        <taxon>Pentapetalae</taxon>
        <taxon>rosids</taxon>
        <taxon>fabids</taxon>
        <taxon>Fabales</taxon>
        <taxon>Fabaceae</taxon>
        <taxon>Papilionoideae</taxon>
        <taxon>50 kb inversion clade</taxon>
        <taxon>dalbergioids sensu lato</taxon>
        <taxon>Dalbergieae</taxon>
        <taxon>Pterocarpus clade</taxon>
        <taxon>Stylosanthes</taxon>
    </lineage>
</organism>
<dbReference type="Proteomes" id="UP001341840">
    <property type="component" value="Unassembled WGS sequence"/>
</dbReference>
<sequence>MFRMAISGLTSLCQRLEGEYRGDVPDDHLRKPSNIVKDPLVAKTKGAPWKYKKKFAGRKRCHCTSGNKVGHTKRKCPTDKEKNEQVSPKSNDCEDVKLSSPSETDDDNFVYTLNR</sequence>
<evidence type="ECO:0000256" key="1">
    <source>
        <dbReference type="SAM" id="MobiDB-lite"/>
    </source>
</evidence>
<proteinExistence type="predicted"/>
<evidence type="ECO:0000313" key="3">
    <source>
        <dbReference type="Proteomes" id="UP001341840"/>
    </source>
</evidence>
<protein>
    <recommendedName>
        <fullName evidence="4">CCHC-type domain-containing protein</fullName>
    </recommendedName>
</protein>
<name>A0ABU6XDI4_9FABA</name>
<keyword evidence="3" id="KW-1185">Reference proteome</keyword>
<evidence type="ECO:0000313" key="2">
    <source>
        <dbReference type="EMBL" id="MED6195614.1"/>
    </source>
</evidence>
<dbReference type="EMBL" id="JASCZI010211658">
    <property type="protein sequence ID" value="MED6195614.1"/>
    <property type="molecule type" value="Genomic_DNA"/>
</dbReference>